<dbReference type="Pfam" id="PF00702">
    <property type="entry name" value="Hydrolase"/>
    <property type="match status" value="1"/>
</dbReference>
<comment type="caution">
    <text evidence="2">The sequence shown here is derived from an EMBL/GenBank/DDBJ whole genome shotgun (WGS) entry which is preliminary data.</text>
</comment>
<dbReference type="Proteomes" id="UP001519287">
    <property type="component" value="Unassembled WGS sequence"/>
</dbReference>
<dbReference type="InterPro" id="IPR023214">
    <property type="entry name" value="HAD_sf"/>
</dbReference>
<dbReference type="RefSeq" id="WP_209977454.1">
    <property type="nucleotide sequence ID" value="NZ_JAGGLB010000037.1"/>
</dbReference>
<organism evidence="2 3">
    <name type="scientific">Paenibacillus eucommiae</name>
    <dbReference type="NCBI Taxonomy" id="1355755"/>
    <lineage>
        <taxon>Bacteria</taxon>
        <taxon>Bacillati</taxon>
        <taxon>Bacillota</taxon>
        <taxon>Bacilli</taxon>
        <taxon>Bacillales</taxon>
        <taxon>Paenibacillaceae</taxon>
        <taxon>Paenibacillus</taxon>
    </lineage>
</organism>
<dbReference type="SUPFAM" id="SSF56784">
    <property type="entry name" value="HAD-like"/>
    <property type="match status" value="1"/>
</dbReference>
<proteinExistence type="predicted"/>
<keyword evidence="3" id="KW-1185">Reference proteome</keyword>
<dbReference type="InterPro" id="IPR036412">
    <property type="entry name" value="HAD-like_sf"/>
</dbReference>
<name>A0ABS4J9B5_9BACL</name>
<feature type="region of interest" description="Disordered" evidence="1">
    <location>
        <begin position="749"/>
        <end position="776"/>
    </location>
</feature>
<reference evidence="2 3" key="1">
    <citation type="submission" date="2021-03" db="EMBL/GenBank/DDBJ databases">
        <title>Genomic Encyclopedia of Type Strains, Phase IV (KMG-IV): sequencing the most valuable type-strain genomes for metagenomic binning, comparative biology and taxonomic classification.</title>
        <authorList>
            <person name="Goeker M."/>
        </authorList>
    </citation>
    <scope>NUCLEOTIDE SEQUENCE [LARGE SCALE GENOMIC DNA]</scope>
    <source>
        <strain evidence="2 3">DSM 26048</strain>
    </source>
</reference>
<protein>
    <submittedName>
        <fullName evidence="2">FMN phosphatase YigB (HAD superfamily)</fullName>
    </submittedName>
</protein>
<dbReference type="Gene3D" id="3.40.50.1000">
    <property type="entry name" value="HAD superfamily/HAD-like"/>
    <property type="match status" value="1"/>
</dbReference>
<gene>
    <name evidence="2" type="ORF">J2Z66_007308</name>
</gene>
<evidence type="ECO:0000256" key="1">
    <source>
        <dbReference type="SAM" id="MobiDB-lite"/>
    </source>
</evidence>
<sequence>MLHLKNGEVSPDNLELWKTDVFLNQIANRLLSVRLLSLDIFDTLLLRACSVPADVFELTAEKAAAAGIWKRPVSADEFREIRIGAEWAARRRLMEPRASSYEEVTLEQIYAEVPDVICDTQRMLELELEAERQVCFLNPHMLSLIHWCKHSGIRVALVSDMYLSSVQLTDLLQSAGLNMEQIDVLLVSNEQQVSKVTGGLFDRLLEHFTGLSPQDIVHIGDNTAADIAGAASRNIEALYYPVIPEHFDSPFHWDSIRHGNMLPALKSLRKLAGSSGAREVEDPQERAFFRFGAASLGPFLHGWCEWVIDTCIRENRTAVHPLMREGYLLAPMLEAAARMRGAELTVKPVYLSRQSTYLAALERFEVSDLERLLELDWVKVGDVFSMLDIVEEAGPYQPYLDLSVAQCSLIPDASSGSVTESLRQYIMGERTQQKVEASIERNRKLFVDYLLQEFGSPERMVTVDIGFNGTIQKAMEAALRLTGLPYGMLHLLAVGTGKIAESLLTGMDIRSFVGSCGGNSDLGFRIARSPAFLEELMMGDFGSTLRYEKDANGFVQPVLAELQGHTAEELRCKRACQRGVLAFQQYYAYLNTLKPELLAALSDQPREWTKPFHRVIDMPTPEEASMLGELTHQENFGGLQISPICNEVDDHWFEQGEEAFIDYCNYGPAMFNAFWPQGMVTLKSPYYLYAYYLRQQSLFGSESLCFALIRKVKEAGHQSFHVYGTGAFADLFVRQAGFHGLKMESLIDSGPSGRKQEQQPDQELDQHQGQHRDQKLGQKQNHPIYVIASLSRIQTLRQAIEDKYRNSGITPIIYDLFPYQAGRNL</sequence>
<evidence type="ECO:0000313" key="3">
    <source>
        <dbReference type="Proteomes" id="UP001519287"/>
    </source>
</evidence>
<accession>A0ABS4J9B5</accession>
<feature type="compositionally biased region" description="Basic and acidic residues" evidence="1">
    <location>
        <begin position="754"/>
        <end position="776"/>
    </location>
</feature>
<dbReference type="Gene3D" id="1.10.150.400">
    <property type="match status" value="1"/>
</dbReference>
<dbReference type="EMBL" id="JAGGLB010000037">
    <property type="protein sequence ID" value="MBP1995666.1"/>
    <property type="molecule type" value="Genomic_DNA"/>
</dbReference>
<evidence type="ECO:0000313" key="2">
    <source>
        <dbReference type="EMBL" id="MBP1995666.1"/>
    </source>
</evidence>